<organism evidence="2 3">
    <name type="scientific">Mizuhopecten yessoensis</name>
    <name type="common">Japanese scallop</name>
    <name type="synonym">Patinopecten yessoensis</name>
    <dbReference type="NCBI Taxonomy" id="6573"/>
    <lineage>
        <taxon>Eukaryota</taxon>
        <taxon>Metazoa</taxon>
        <taxon>Spiralia</taxon>
        <taxon>Lophotrochozoa</taxon>
        <taxon>Mollusca</taxon>
        <taxon>Bivalvia</taxon>
        <taxon>Autobranchia</taxon>
        <taxon>Pteriomorphia</taxon>
        <taxon>Pectinida</taxon>
        <taxon>Pectinoidea</taxon>
        <taxon>Pectinidae</taxon>
        <taxon>Mizuhopecten</taxon>
    </lineage>
</organism>
<feature type="chain" id="PRO_5012735958" evidence="1">
    <location>
        <begin position="18"/>
        <end position="256"/>
    </location>
</feature>
<dbReference type="EMBL" id="NEDP02000015">
    <property type="protein sequence ID" value="OWF56863.1"/>
    <property type="molecule type" value="Genomic_DNA"/>
</dbReference>
<gene>
    <name evidence="2" type="ORF">KP79_PYT20211</name>
</gene>
<dbReference type="AlphaFoldDB" id="A0A210R735"/>
<keyword evidence="1" id="KW-0732">Signal</keyword>
<reference evidence="2 3" key="1">
    <citation type="journal article" date="2017" name="Nat. Ecol. Evol.">
        <title>Scallop genome provides insights into evolution of bilaterian karyotype and development.</title>
        <authorList>
            <person name="Wang S."/>
            <person name="Zhang J."/>
            <person name="Jiao W."/>
            <person name="Li J."/>
            <person name="Xun X."/>
            <person name="Sun Y."/>
            <person name="Guo X."/>
            <person name="Huan P."/>
            <person name="Dong B."/>
            <person name="Zhang L."/>
            <person name="Hu X."/>
            <person name="Sun X."/>
            <person name="Wang J."/>
            <person name="Zhao C."/>
            <person name="Wang Y."/>
            <person name="Wang D."/>
            <person name="Huang X."/>
            <person name="Wang R."/>
            <person name="Lv J."/>
            <person name="Li Y."/>
            <person name="Zhang Z."/>
            <person name="Liu B."/>
            <person name="Lu W."/>
            <person name="Hui Y."/>
            <person name="Liang J."/>
            <person name="Zhou Z."/>
            <person name="Hou R."/>
            <person name="Li X."/>
            <person name="Liu Y."/>
            <person name="Li H."/>
            <person name="Ning X."/>
            <person name="Lin Y."/>
            <person name="Zhao L."/>
            <person name="Xing Q."/>
            <person name="Dou J."/>
            <person name="Li Y."/>
            <person name="Mao J."/>
            <person name="Guo H."/>
            <person name="Dou H."/>
            <person name="Li T."/>
            <person name="Mu C."/>
            <person name="Jiang W."/>
            <person name="Fu Q."/>
            <person name="Fu X."/>
            <person name="Miao Y."/>
            <person name="Liu J."/>
            <person name="Yu Q."/>
            <person name="Li R."/>
            <person name="Liao H."/>
            <person name="Li X."/>
            <person name="Kong Y."/>
            <person name="Jiang Z."/>
            <person name="Chourrout D."/>
            <person name="Li R."/>
            <person name="Bao Z."/>
        </authorList>
    </citation>
    <scope>NUCLEOTIDE SEQUENCE [LARGE SCALE GENOMIC DNA]</scope>
    <source>
        <strain evidence="2 3">PY_sf001</strain>
    </source>
</reference>
<dbReference type="Proteomes" id="UP000242188">
    <property type="component" value="Unassembled WGS sequence"/>
</dbReference>
<feature type="signal peptide" evidence="1">
    <location>
        <begin position="1"/>
        <end position="17"/>
    </location>
</feature>
<keyword evidence="3" id="KW-1185">Reference proteome</keyword>
<sequence length="256" mass="27647">MKFIVTLLVTCVAVARADLKADLASLLQDLTPEVTHALQEGNHLAGQLLHHGLEGWNMLLRPTVFENRREASHLTDEMRQKLQTLLAEKADGFGSLMRVALGRLGSIALKVGSLNFLQQSDETLSQEIENVITGHHTLSDALLVGITNEIKDMITGPTTSGDLDLGSSFATDMKPHLHSIKTFVATMGATLKQTIDEVLVTIEHASSSSDGVSQDVIPQLISVIQTGRQNIVDIGQKLTNSLANSVIEAIVKNART</sequence>
<accession>A0A210R735</accession>
<evidence type="ECO:0000313" key="2">
    <source>
        <dbReference type="EMBL" id="OWF56863.1"/>
    </source>
</evidence>
<proteinExistence type="predicted"/>
<comment type="caution">
    <text evidence="2">The sequence shown here is derived from an EMBL/GenBank/DDBJ whole genome shotgun (WGS) entry which is preliminary data.</text>
</comment>
<protein>
    <submittedName>
        <fullName evidence="2">Uncharacterized protein</fullName>
    </submittedName>
</protein>
<name>A0A210R735_MIZYE</name>
<evidence type="ECO:0000313" key="3">
    <source>
        <dbReference type="Proteomes" id="UP000242188"/>
    </source>
</evidence>
<evidence type="ECO:0000256" key="1">
    <source>
        <dbReference type="SAM" id="SignalP"/>
    </source>
</evidence>